<organism evidence="2 3">
    <name type="scientific">Shigella boydii serotype 18 (strain CDC 3083-94 / BS512)</name>
    <dbReference type="NCBI Taxonomy" id="344609"/>
    <lineage>
        <taxon>Bacteria</taxon>
        <taxon>Pseudomonadati</taxon>
        <taxon>Pseudomonadota</taxon>
        <taxon>Gammaproteobacteria</taxon>
        <taxon>Enterobacterales</taxon>
        <taxon>Enterobacteriaceae</taxon>
        <taxon>Shigella</taxon>
    </lineage>
</organism>
<proteinExistence type="predicted"/>
<name>B2TWJ9_SHIB3</name>
<evidence type="ECO:0000313" key="2">
    <source>
        <dbReference type="EMBL" id="ACD08282.1"/>
    </source>
</evidence>
<feature type="chain" id="PRO_5002781066" evidence="1">
    <location>
        <begin position="21"/>
        <end position="141"/>
    </location>
</feature>
<evidence type="ECO:0000256" key="1">
    <source>
        <dbReference type="SAM" id="SignalP"/>
    </source>
</evidence>
<evidence type="ECO:0000313" key="3">
    <source>
        <dbReference type="Proteomes" id="UP000001030"/>
    </source>
</evidence>
<dbReference type="AlphaFoldDB" id="B2TWJ9"/>
<sequence>MPCFTAMRAEIALMSGSAFAVTHHAFSSGAGRTSDGNGSHASTLKSPSYTKSVSWQHYPDHARLFGFTAEDIMDFWQHKAPQKYSAFELAFEFGHRVIAELILNTLNKMAESFGFTDNPRYIAEKNYMEALLKKASPHTVR</sequence>
<gene>
    <name evidence="2" type="ordered locus">SbBS512_E4510</name>
</gene>
<dbReference type="KEGG" id="sbc:SbBS512_E4510"/>
<protein>
    <submittedName>
        <fullName evidence="2">Ankyrin-repeat protein A</fullName>
    </submittedName>
</protein>
<dbReference type="Proteomes" id="UP000001030">
    <property type="component" value="Chromosome"/>
</dbReference>
<accession>B2TWJ9</accession>
<dbReference type="STRING" id="344609.SbBS512_E4510"/>
<dbReference type="HOGENOM" id="CLU_1863811_0_0_6"/>
<keyword evidence="1" id="KW-0732">Signal</keyword>
<reference evidence="3" key="1">
    <citation type="submission" date="2008-05" db="EMBL/GenBank/DDBJ databases">
        <title>Complete sequence of Shigella boydii serotype 18 strain BS512.</title>
        <authorList>
            <person name="Rasko D.A."/>
            <person name="Rosovitz M."/>
            <person name="Maurelli A.T."/>
            <person name="Myers G."/>
            <person name="Seshadri R."/>
            <person name="Cer R."/>
            <person name="Jiang L."/>
            <person name="Ravel J."/>
            <person name="Sebastian Y."/>
        </authorList>
    </citation>
    <scope>NUCLEOTIDE SEQUENCE [LARGE SCALE GENOMIC DNA]</scope>
    <source>
        <strain evidence="3">CDC 3083-94 / BS512</strain>
    </source>
</reference>
<feature type="signal peptide" evidence="1">
    <location>
        <begin position="1"/>
        <end position="20"/>
    </location>
</feature>
<dbReference type="EMBL" id="CP001063">
    <property type="protein sequence ID" value="ACD08282.1"/>
    <property type="molecule type" value="Genomic_DNA"/>
</dbReference>
<keyword evidence="3" id="KW-1185">Reference proteome</keyword>